<feature type="transmembrane region" description="Helical" evidence="4">
    <location>
        <begin position="141"/>
        <end position="160"/>
    </location>
</feature>
<keyword evidence="4" id="KW-0472">Membrane</keyword>
<feature type="DNA-binding region" description="OmpR/PhoB-type" evidence="2">
    <location>
        <begin position="5"/>
        <end position="103"/>
    </location>
</feature>
<gene>
    <name evidence="6" type="ORF">I596_3039</name>
</gene>
<feature type="region of interest" description="Disordered" evidence="3">
    <location>
        <begin position="113"/>
        <end position="135"/>
    </location>
</feature>
<evidence type="ECO:0000256" key="2">
    <source>
        <dbReference type="PROSITE-ProRule" id="PRU01091"/>
    </source>
</evidence>
<dbReference type="Pfam" id="PF00486">
    <property type="entry name" value="Trans_reg_C"/>
    <property type="match status" value="1"/>
</dbReference>
<dbReference type="RefSeq" id="WP_067649302.1">
    <property type="nucleotide sequence ID" value="NZ_CP015249.1"/>
</dbReference>
<dbReference type="GO" id="GO:0000160">
    <property type="term" value="P:phosphorelay signal transduction system"/>
    <property type="evidence" value="ECO:0007669"/>
    <property type="project" value="InterPro"/>
</dbReference>
<evidence type="ECO:0000256" key="4">
    <source>
        <dbReference type="SAM" id="Phobius"/>
    </source>
</evidence>
<organism evidence="6 7">
    <name type="scientific">Dokdonella koreensis DS-123</name>
    <dbReference type="NCBI Taxonomy" id="1300342"/>
    <lineage>
        <taxon>Bacteria</taxon>
        <taxon>Pseudomonadati</taxon>
        <taxon>Pseudomonadota</taxon>
        <taxon>Gammaproteobacteria</taxon>
        <taxon>Lysobacterales</taxon>
        <taxon>Rhodanobacteraceae</taxon>
        <taxon>Dokdonella</taxon>
    </lineage>
</organism>
<dbReference type="GO" id="GO:0006355">
    <property type="term" value="P:regulation of DNA-templated transcription"/>
    <property type="evidence" value="ECO:0007669"/>
    <property type="project" value="InterPro"/>
</dbReference>
<dbReference type="InterPro" id="IPR036388">
    <property type="entry name" value="WH-like_DNA-bd_sf"/>
</dbReference>
<evidence type="ECO:0000256" key="1">
    <source>
        <dbReference type="ARBA" id="ARBA00023125"/>
    </source>
</evidence>
<name>A0A160DXK2_9GAMM</name>
<evidence type="ECO:0000313" key="6">
    <source>
        <dbReference type="EMBL" id="ANB19031.1"/>
    </source>
</evidence>
<keyword evidence="4" id="KW-0812">Transmembrane</keyword>
<keyword evidence="4" id="KW-1133">Transmembrane helix</keyword>
<dbReference type="GO" id="GO:0003677">
    <property type="term" value="F:DNA binding"/>
    <property type="evidence" value="ECO:0007669"/>
    <property type="project" value="UniProtKB-UniRule"/>
</dbReference>
<proteinExistence type="predicted"/>
<dbReference type="KEGG" id="dko:I596_3039"/>
<dbReference type="CDD" id="cd00383">
    <property type="entry name" value="trans_reg_C"/>
    <property type="match status" value="1"/>
</dbReference>
<feature type="domain" description="OmpR/PhoB-type" evidence="5">
    <location>
        <begin position="5"/>
        <end position="103"/>
    </location>
</feature>
<dbReference type="SMART" id="SM00862">
    <property type="entry name" value="Trans_reg_C"/>
    <property type="match status" value="1"/>
</dbReference>
<feature type="region of interest" description="Disordered" evidence="3">
    <location>
        <begin position="805"/>
        <end position="825"/>
    </location>
</feature>
<keyword evidence="1 2" id="KW-0238">DNA-binding</keyword>
<dbReference type="PROSITE" id="PS51755">
    <property type="entry name" value="OMPR_PHOB"/>
    <property type="match status" value="1"/>
</dbReference>
<evidence type="ECO:0000313" key="7">
    <source>
        <dbReference type="Proteomes" id="UP000076830"/>
    </source>
</evidence>
<dbReference type="SUPFAM" id="SSF46894">
    <property type="entry name" value="C-terminal effector domain of the bipartite response regulators"/>
    <property type="match status" value="1"/>
</dbReference>
<dbReference type="STRING" id="1300342.I596_3039"/>
<dbReference type="InterPro" id="IPR016032">
    <property type="entry name" value="Sig_transdc_resp-reg_C-effctor"/>
</dbReference>
<dbReference type="InterPro" id="IPR001867">
    <property type="entry name" value="OmpR/PhoB-type_DNA-bd"/>
</dbReference>
<accession>A0A160DXK2</accession>
<evidence type="ECO:0000256" key="3">
    <source>
        <dbReference type="SAM" id="MobiDB-lite"/>
    </source>
</evidence>
<reference evidence="6 7" key="1">
    <citation type="submission" date="2016-04" db="EMBL/GenBank/DDBJ databases">
        <title>Complete genome sequence of Dokdonella koreensis DS-123T.</title>
        <authorList>
            <person name="Kim J.F."/>
            <person name="Lee H."/>
            <person name="Kwak M.-J."/>
        </authorList>
    </citation>
    <scope>NUCLEOTIDE SEQUENCE [LARGE SCALE GENOMIC DNA]</scope>
    <source>
        <strain evidence="6 7">DS-123</strain>
    </source>
</reference>
<dbReference type="Gene3D" id="1.10.10.10">
    <property type="entry name" value="Winged helix-like DNA-binding domain superfamily/Winged helix DNA-binding domain"/>
    <property type="match status" value="1"/>
</dbReference>
<keyword evidence="7" id="KW-1185">Reference proteome</keyword>
<feature type="compositionally biased region" description="Low complexity" evidence="3">
    <location>
        <begin position="805"/>
        <end position="817"/>
    </location>
</feature>
<sequence length="825" mass="87850">MHASPSVFRFGTCRLDLAARELHRDGQLVPMSPKVFDCLAWLVEHRDRAVGRDELGAAVWGKADVTDNQLDQLIRSLRRVVNDTGSDQEVIRTVPRFGYRWVAELRPDLPDAGPVEAVPAAPPLPAPSGPVTGSSRTRRRLGVIGGLVVLVLVGVLLPPLSRLIRGDREEPVSAPAASAAPGTALEPVPGPARLAVLPVRIDGTLDSEWAWLRLGLMDLIATRLHDGGLAAVPSSNIVALAKNDAVEAVDPATVRAATGARLIVAPSLRKTPTGWRLHVEVKGTDGDTREVEVHAADAIAGARAAADRVLVLLGRTPGTDAPGATLDEETLIRRVDAAMDGHDDDTARQLLGAIPPALGDSAPLRVRKAELEVAAGRTEAARTLLQSVLDDRAQRPLDAETHSRALFGLAALDFLDNRNDAARDRLNETIRIAQQAHLSLIYGSAMRSRAVLHAVEGNDAEADGDFAQARIAMELAGDTLGLAELEASQAGTLIARHRFAEAQALQDRAIARLERFPPGDVLRAAFGNKIYLHMAMLQPRDALAVAGHARLVLGTTWDADWSARLHEVRALIASGRLDEAQRDLDAAAAAIDPARQADLYSALLANQAQLALVREDWTAAVALATRVTELRAAPALSAPHYARGHSGGWRVLTQALRRQGAIAEAARQTQRFAAWASTLQDPSIALQVRLSEAEQAAAEHRTDAALTGFEQALALTGRAAPSEIAMVAVAYGRYLIEIGRLTEATRVVGRVAQWVDQEYQCAVLQAQLYHALGQQQAWKAALAKARDLAGERTLPAALATWPTAPAPAPAASGAATAVHGESAAR</sequence>
<evidence type="ECO:0000259" key="5">
    <source>
        <dbReference type="PROSITE" id="PS51755"/>
    </source>
</evidence>
<dbReference type="EMBL" id="CP015249">
    <property type="protein sequence ID" value="ANB19031.1"/>
    <property type="molecule type" value="Genomic_DNA"/>
</dbReference>
<dbReference type="OrthoDB" id="799930at2"/>
<dbReference type="AlphaFoldDB" id="A0A160DXK2"/>
<dbReference type="Proteomes" id="UP000076830">
    <property type="component" value="Chromosome"/>
</dbReference>
<protein>
    <submittedName>
        <fullName evidence="6">Transcriptional regulator, CadC family</fullName>
    </submittedName>
</protein>